<dbReference type="AlphaFoldDB" id="A0A165C0E8"/>
<name>A0A165C0E8_EXIGL</name>
<accession>A0A165C0E8</accession>
<gene>
    <name evidence="2" type="ORF">EXIGLDRAFT_844488</name>
</gene>
<organism evidence="2 3">
    <name type="scientific">Exidia glandulosa HHB12029</name>
    <dbReference type="NCBI Taxonomy" id="1314781"/>
    <lineage>
        <taxon>Eukaryota</taxon>
        <taxon>Fungi</taxon>
        <taxon>Dikarya</taxon>
        <taxon>Basidiomycota</taxon>
        <taxon>Agaricomycotina</taxon>
        <taxon>Agaricomycetes</taxon>
        <taxon>Auriculariales</taxon>
        <taxon>Exidiaceae</taxon>
        <taxon>Exidia</taxon>
    </lineage>
</organism>
<dbReference type="OrthoDB" id="3250441at2759"/>
<dbReference type="SUPFAM" id="SSF56112">
    <property type="entry name" value="Protein kinase-like (PK-like)"/>
    <property type="match status" value="1"/>
</dbReference>
<evidence type="ECO:0000313" key="2">
    <source>
        <dbReference type="EMBL" id="KZV81583.1"/>
    </source>
</evidence>
<evidence type="ECO:0000313" key="3">
    <source>
        <dbReference type="Proteomes" id="UP000077266"/>
    </source>
</evidence>
<dbReference type="InParanoid" id="A0A165C0E8"/>
<protein>
    <recommendedName>
        <fullName evidence="4">Protein kinase domain-containing protein</fullName>
    </recommendedName>
</protein>
<dbReference type="InterPro" id="IPR011009">
    <property type="entry name" value="Kinase-like_dom_sf"/>
</dbReference>
<dbReference type="STRING" id="1314781.A0A165C0E8"/>
<evidence type="ECO:0000256" key="1">
    <source>
        <dbReference type="SAM" id="MobiDB-lite"/>
    </source>
</evidence>
<dbReference type="EMBL" id="KV426381">
    <property type="protein sequence ID" value="KZV81583.1"/>
    <property type="molecule type" value="Genomic_DNA"/>
</dbReference>
<dbReference type="Proteomes" id="UP000077266">
    <property type="component" value="Unassembled WGS sequence"/>
</dbReference>
<evidence type="ECO:0008006" key="4">
    <source>
        <dbReference type="Google" id="ProtNLM"/>
    </source>
</evidence>
<reference evidence="2 3" key="1">
    <citation type="journal article" date="2016" name="Mol. Biol. Evol.">
        <title>Comparative Genomics of Early-Diverging Mushroom-Forming Fungi Provides Insights into the Origins of Lignocellulose Decay Capabilities.</title>
        <authorList>
            <person name="Nagy L.G."/>
            <person name="Riley R."/>
            <person name="Tritt A."/>
            <person name="Adam C."/>
            <person name="Daum C."/>
            <person name="Floudas D."/>
            <person name="Sun H."/>
            <person name="Yadav J.S."/>
            <person name="Pangilinan J."/>
            <person name="Larsson K.H."/>
            <person name="Matsuura K."/>
            <person name="Barry K."/>
            <person name="Labutti K."/>
            <person name="Kuo R."/>
            <person name="Ohm R.A."/>
            <person name="Bhattacharya S.S."/>
            <person name="Shirouzu T."/>
            <person name="Yoshinaga Y."/>
            <person name="Martin F.M."/>
            <person name="Grigoriev I.V."/>
            <person name="Hibbett D.S."/>
        </authorList>
    </citation>
    <scope>NUCLEOTIDE SEQUENCE [LARGE SCALE GENOMIC DNA]</scope>
    <source>
        <strain evidence="2 3">HHB12029</strain>
    </source>
</reference>
<feature type="compositionally biased region" description="Low complexity" evidence="1">
    <location>
        <begin position="106"/>
        <end position="124"/>
    </location>
</feature>
<keyword evidence="3" id="KW-1185">Reference proteome</keyword>
<feature type="region of interest" description="Disordered" evidence="1">
    <location>
        <begin position="106"/>
        <end position="126"/>
    </location>
</feature>
<proteinExistence type="predicted"/>
<sequence length="568" mass="63792">MSARRPCFIFVPGSWIPFPIHALSSVESASTSTLTELAKRAFCKPSFVNLRAYQLPEGFDPATYDWSNWENPTRSLTALDLGRKPDDVDGSILFLELSKTTVTRSSAASSSSPASGAANPASPSRKWLKLSPSEAAKLPNFLERQLADDETTIYNGRPPQCTGPDVCCYSFAFYNLKAAVHGDKVVIDNYETNIEHAVNLMTAASSYYPTEADRLEELRGFLTPLCPQVSWRDTTVRDGSRSQLCPDAFSIVDAHKTLLKRDIYPCFGELKNEVGTGASDPAHQVACDYELFCRWEKTRIWRERCCVPTILVAMAGTDLVIYGAIHLGGPVVQELYRIKLQLLDQDRTAAAEHIVHVFASLSMAIATLRDFYQTLPFDPIPTFIQPTYKIPDRIVNWVGTPFPLQPRSNRMVFFADVESPTYTGPVVIKFPRTYSVDAHRKMEALRAAAPLVYYAFDDVLRRHVVVTQRLGEPGEVLEDELQHLRNALEEYHREGFVFGDLRSPNVVRDLDDQRRLKLIDFDWAGRQKEARYPAINAEIDWAAGVKSFAFILPEHDMAMLAKLPISAL</sequence>